<dbReference type="InterPro" id="IPR009476">
    <property type="entry name" value="DUF1097"/>
</dbReference>
<evidence type="ECO:0000313" key="2">
    <source>
        <dbReference type="EMBL" id="OPJ55944.1"/>
    </source>
</evidence>
<keyword evidence="1" id="KW-0472">Membrane</keyword>
<keyword evidence="1" id="KW-1133">Transmembrane helix</keyword>
<protein>
    <submittedName>
        <fullName evidence="2">Inner membrane protein YcdZ</fullName>
    </submittedName>
</protein>
<dbReference type="AlphaFoldDB" id="A0A1V4I7R6"/>
<dbReference type="Pfam" id="PF06496">
    <property type="entry name" value="DUF1097"/>
    <property type="match status" value="1"/>
</dbReference>
<comment type="caution">
    <text evidence="2">The sequence shown here is derived from an EMBL/GenBank/DDBJ whole genome shotgun (WGS) entry which is preliminary data.</text>
</comment>
<proteinExistence type="predicted"/>
<feature type="transmembrane region" description="Helical" evidence="1">
    <location>
        <begin position="20"/>
        <end position="39"/>
    </location>
</feature>
<dbReference type="EMBL" id="MZGW01000003">
    <property type="protein sequence ID" value="OPJ55944.1"/>
    <property type="molecule type" value="Genomic_DNA"/>
</dbReference>
<reference evidence="2 3" key="1">
    <citation type="submission" date="2017-03" db="EMBL/GenBank/DDBJ databases">
        <title>Genome sequence of Clostridium thermoalcaliphilum DSM 7309.</title>
        <authorList>
            <person name="Poehlein A."/>
            <person name="Daniel R."/>
        </authorList>
    </citation>
    <scope>NUCLEOTIDE SEQUENCE [LARGE SCALE GENOMIC DNA]</scope>
    <source>
        <strain evidence="2 3">DSM 7309</strain>
    </source>
</reference>
<name>A0A1V4I7R6_9FIRM</name>
<keyword evidence="1" id="KW-0812">Transmembrane</keyword>
<keyword evidence="3" id="KW-1185">Reference proteome</keyword>
<feature type="transmembrane region" description="Helical" evidence="1">
    <location>
        <begin position="45"/>
        <end position="61"/>
    </location>
</feature>
<accession>A0A1V4I7R6</accession>
<evidence type="ECO:0000256" key="1">
    <source>
        <dbReference type="SAM" id="Phobius"/>
    </source>
</evidence>
<dbReference type="Proteomes" id="UP000190140">
    <property type="component" value="Unassembled WGS sequence"/>
</dbReference>
<gene>
    <name evidence="2" type="primary">ycdZ</name>
    <name evidence="2" type="ORF">CLOTH_11220</name>
</gene>
<evidence type="ECO:0000313" key="3">
    <source>
        <dbReference type="Proteomes" id="UP000190140"/>
    </source>
</evidence>
<organism evidence="2 3">
    <name type="scientific">Alkalithermobacter paradoxus</name>
    <dbReference type="NCBI Taxonomy" id="29349"/>
    <lineage>
        <taxon>Bacteria</taxon>
        <taxon>Bacillati</taxon>
        <taxon>Bacillota</taxon>
        <taxon>Clostridia</taxon>
        <taxon>Peptostreptococcales</taxon>
        <taxon>Tepidibacteraceae</taxon>
        <taxon>Alkalithermobacter</taxon>
    </lineage>
</organism>
<sequence>MGIIITTGIVTVCVIYQSKFEILSSVPACFIGCFITFALNGDYKMAAIGLLCGAILGYFCDQASKLAAKIKNKNIDNNVEMKKA</sequence>